<dbReference type="SUPFAM" id="SSF52540">
    <property type="entry name" value="P-loop containing nucleoside triphosphate hydrolases"/>
    <property type="match status" value="1"/>
</dbReference>
<dbReference type="InterPro" id="IPR041685">
    <property type="entry name" value="AAA_GajA/Old/RecF-like"/>
</dbReference>
<comment type="caution">
    <text evidence="2">The sequence shown here is derived from an EMBL/GenBank/DDBJ whole genome shotgun (WGS) entry which is preliminary data.</text>
</comment>
<organism evidence="2 3">
    <name type="scientific">Jezberella montanilacus</name>
    <dbReference type="NCBI Taxonomy" id="323426"/>
    <lineage>
        <taxon>Bacteria</taxon>
        <taxon>Pseudomonadati</taxon>
        <taxon>Pseudomonadota</taxon>
        <taxon>Betaproteobacteria</taxon>
        <taxon>Burkholderiales</taxon>
        <taxon>Alcaligenaceae</taxon>
        <taxon>Jezberella</taxon>
    </lineage>
</organism>
<dbReference type="Gene3D" id="3.40.50.300">
    <property type="entry name" value="P-loop containing nucleotide triphosphate hydrolases"/>
    <property type="match status" value="1"/>
</dbReference>
<gene>
    <name evidence="2" type="ORF">BCM14_1609</name>
</gene>
<feature type="domain" description="Endonuclease GajA/Old nuclease/RecF-like AAA" evidence="1">
    <location>
        <begin position="1"/>
        <end position="84"/>
    </location>
</feature>
<keyword evidence="2" id="KW-0255">Endonuclease</keyword>
<name>A0A2T0XG19_9BURK</name>
<proteinExistence type="predicted"/>
<evidence type="ECO:0000313" key="3">
    <source>
        <dbReference type="Proteomes" id="UP000238308"/>
    </source>
</evidence>
<dbReference type="Proteomes" id="UP000238308">
    <property type="component" value="Unassembled WGS sequence"/>
</dbReference>
<accession>A0A2T0XG19</accession>
<protein>
    <submittedName>
        <fullName evidence="2">Putative ATP-dependent endonuclease of OLD family</fullName>
    </submittedName>
</protein>
<dbReference type="Pfam" id="PF13175">
    <property type="entry name" value="AAA_15"/>
    <property type="match status" value="1"/>
</dbReference>
<evidence type="ECO:0000313" key="2">
    <source>
        <dbReference type="EMBL" id="PRY97898.1"/>
    </source>
</evidence>
<evidence type="ECO:0000259" key="1">
    <source>
        <dbReference type="Pfam" id="PF13175"/>
    </source>
</evidence>
<keyword evidence="3" id="KW-1185">Reference proteome</keyword>
<dbReference type="InterPro" id="IPR027417">
    <property type="entry name" value="P-loop_NTPase"/>
</dbReference>
<dbReference type="AlphaFoldDB" id="A0A2T0XG19"/>
<dbReference type="EMBL" id="PVTV01000013">
    <property type="protein sequence ID" value="PRY97898.1"/>
    <property type="molecule type" value="Genomic_DNA"/>
</dbReference>
<keyword evidence="2" id="KW-0540">Nuclease</keyword>
<sequence>MYLSEIQIKNFRQFGAEEPIFCVQFHEGVTALVGENDAGKTAVVDAIRHVLLTRDMEFMRLQPDDFHIRLDGQQAADITICCKFSKLR</sequence>
<dbReference type="RefSeq" id="WP_106227478.1">
    <property type="nucleotide sequence ID" value="NZ_PVTV01000013.1"/>
</dbReference>
<dbReference type="OrthoDB" id="3322489at2"/>
<keyword evidence="2" id="KW-0378">Hydrolase</keyword>
<reference evidence="2 3" key="1">
    <citation type="submission" date="2018-03" db="EMBL/GenBank/DDBJ databases">
        <title>Genomic Encyclopedia of Type Strains, Phase III (KMG-III): the genomes of soil and plant-associated and newly described type strains.</title>
        <authorList>
            <person name="Whitman W."/>
        </authorList>
    </citation>
    <scope>NUCLEOTIDE SEQUENCE [LARGE SCALE GENOMIC DNA]</scope>
    <source>
        <strain evidence="2 3">MWH-P2sevCIIIb</strain>
    </source>
</reference>
<dbReference type="GO" id="GO:0004519">
    <property type="term" value="F:endonuclease activity"/>
    <property type="evidence" value="ECO:0007669"/>
    <property type="project" value="UniProtKB-KW"/>
</dbReference>